<evidence type="ECO:0000256" key="5">
    <source>
        <dbReference type="ARBA" id="ARBA00023065"/>
    </source>
</evidence>
<dbReference type="Proteomes" id="UP001183682">
    <property type="component" value="Unassembled WGS sequence"/>
</dbReference>
<dbReference type="PANTHER" id="PTHR45711:SF6">
    <property type="entry name" value="CHLORIDE CHANNEL PROTEIN"/>
    <property type="match status" value="1"/>
</dbReference>
<feature type="transmembrane region" description="Helical" evidence="8">
    <location>
        <begin position="266"/>
        <end position="282"/>
    </location>
</feature>
<feature type="transmembrane region" description="Helical" evidence="8">
    <location>
        <begin position="228"/>
        <end position="246"/>
    </location>
</feature>
<dbReference type="GO" id="GO:0005247">
    <property type="term" value="F:voltage-gated chloride channel activity"/>
    <property type="evidence" value="ECO:0007669"/>
    <property type="project" value="TreeGrafter"/>
</dbReference>
<comment type="subcellular location">
    <subcellularLocation>
        <location evidence="1">Membrane</location>
        <topology evidence="1">Multi-pass membrane protein</topology>
    </subcellularLocation>
</comment>
<proteinExistence type="predicted"/>
<dbReference type="InterPro" id="IPR014743">
    <property type="entry name" value="Cl-channel_core"/>
</dbReference>
<feature type="transmembrane region" description="Helical" evidence="8">
    <location>
        <begin position="361"/>
        <end position="386"/>
    </location>
</feature>
<feature type="domain" description="RCK C-terminal" evidence="9">
    <location>
        <begin position="427"/>
        <end position="508"/>
    </location>
</feature>
<dbReference type="AlphaFoldDB" id="A0AAE4HSU6"/>
<feature type="transmembrane region" description="Helical" evidence="8">
    <location>
        <begin position="192"/>
        <end position="216"/>
    </location>
</feature>
<evidence type="ECO:0000256" key="1">
    <source>
        <dbReference type="ARBA" id="ARBA00004141"/>
    </source>
</evidence>
<dbReference type="GO" id="GO:0006813">
    <property type="term" value="P:potassium ion transport"/>
    <property type="evidence" value="ECO:0007669"/>
    <property type="project" value="InterPro"/>
</dbReference>
<protein>
    <submittedName>
        <fullName evidence="10">ClC family H(+)/Cl(-) exchange transporter</fullName>
    </submittedName>
</protein>
<gene>
    <name evidence="10" type="ORF">P7E30_13070</name>
</gene>
<evidence type="ECO:0000313" key="10">
    <source>
        <dbReference type="EMBL" id="MDT2691105.1"/>
    </source>
</evidence>
<feature type="transmembrane region" description="Helical" evidence="8">
    <location>
        <begin position="303"/>
        <end position="323"/>
    </location>
</feature>
<dbReference type="Pfam" id="PF00654">
    <property type="entry name" value="Voltage_CLC"/>
    <property type="match status" value="1"/>
</dbReference>
<evidence type="ECO:0000256" key="3">
    <source>
        <dbReference type="ARBA" id="ARBA00022692"/>
    </source>
</evidence>
<evidence type="ECO:0000256" key="6">
    <source>
        <dbReference type="ARBA" id="ARBA00023136"/>
    </source>
</evidence>
<evidence type="ECO:0000259" key="9">
    <source>
        <dbReference type="PROSITE" id="PS51202"/>
    </source>
</evidence>
<dbReference type="CDD" id="cd01031">
    <property type="entry name" value="EriC"/>
    <property type="match status" value="1"/>
</dbReference>
<keyword evidence="4 8" id="KW-1133">Transmembrane helix</keyword>
<keyword evidence="2" id="KW-0813">Transport</keyword>
<keyword evidence="3 8" id="KW-0812">Transmembrane</keyword>
<comment type="caution">
    <text evidence="10">The sequence shown here is derived from an EMBL/GenBank/DDBJ whole genome shotgun (WGS) entry which is preliminary data.</text>
</comment>
<dbReference type="SUPFAM" id="SSF116726">
    <property type="entry name" value="TrkA C-terminal domain-like"/>
    <property type="match status" value="1"/>
</dbReference>
<dbReference type="SUPFAM" id="SSF81340">
    <property type="entry name" value="Clc chloride channel"/>
    <property type="match status" value="1"/>
</dbReference>
<dbReference type="PANTHER" id="PTHR45711">
    <property type="entry name" value="CHLORIDE CHANNEL PROTEIN"/>
    <property type="match status" value="1"/>
</dbReference>
<dbReference type="RefSeq" id="WP_041120201.1">
    <property type="nucleotide sequence ID" value="NZ_CABEIK010000001.1"/>
</dbReference>
<dbReference type="EMBL" id="JARPZN010000010">
    <property type="protein sequence ID" value="MDT2691105.1"/>
    <property type="molecule type" value="Genomic_DNA"/>
</dbReference>
<feature type="transmembrane region" description="Helical" evidence="8">
    <location>
        <begin position="59"/>
        <end position="78"/>
    </location>
</feature>
<organism evidence="10 11">
    <name type="scientific">Enterococcus gallinarum</name>
    <dbReference type="NCBI Taxonomy" id="1353"/>
    <lineage>
        <taxon>Bacteria</taxon>
        <taxon>Bacillati</taxon>
        <taxon>Bacillota</taxon>
        <taxon>Bacilli</taxon>
        <taxon>Lactobacillales</taxon>
        <taxon>Enterococcaceae</taxon>
        <taxon>Enterococcus</taxon>
    </lineage>
</organism>
<keyword evidence="6 8" id="KW-0472">Membrane</keyword>
<feature type="transmembrane region" description="Helical" evidence="8">
    <location>
        <begin position="21"/>
        <end position="39"/>
    </location>
</feature>
<evidence type="ECO:0000313" key="11">
    <source>
        <dbReference type="Proteomes" id="UP001183682"/>
    </source>
</evidence>
<evidence type="ECO:0000256" key="2">
    <source>
        <dbReference type="ARBA" id="ARBA00022448"/>
    </source>
</evidence>
<dbReference type="PRINTS" id="PR00762">
    <property type="entry name" value="CLCHANNEL"/>
</dbReference>
<sequence>MMKKHEIHYLDTTRLAFIGKGILVGAFVGIVVSLFRLAIEWIGEKVAAVYRHLADHPDQIILWVILSIITAIIVILLVKSEPQIKGSGIPQVEGKLSGEIDYNWFSVLWKKFIGGILSVGSGLFLGREGPSIQLGAAVGQGLSQFFEAPKSEEKILISSGASAGLSAAFNAPIAGLLFILEEIHHSFSPLVWLTSFASVISANFVSLNFFGLKPVLYQGKINDLPLKYYGALVILGILLGILGRFYQWTLLSLPKWYGKLPISSDWYGLIPFVLIIPIGLFLPDYLGGGNQIILTLGETGAPLLFLVMLLILRYCFSMISYGAGLPGGIFLPILTLGALIGAIFGTFLAQSIGLDPIYIKNFVIVAMAGYFTAIGKAPLTAIILVTEMVGSINHLMPLGLVSLVAYIVVDGLGGHPIYESLLEKMHKEPAVNIRGTKTVIEYPVTAESSFDGMAVRDFPWPENMLLISIRRGENEILTRGDTIMKVGDALLILTDSNSVSEVKKKISYLADGPLT</sequence>
<keyword evidence="7" id="KW-0868">Chloride</keyword>
<dbReference type="Gene3D" id="1.10.3080.10">
    <property type="entry name" value="Clc chloride channel"/>
    <property type="match status" value="1"/>
</dbReference>
<dbReference type="GO" id="GO:0005886">
    <property type="term" value="C:plasma membrane"/>
    <property type="evidence" value="ECO:0007669"/>
    <property type="project" value="TreeGrafter"/>
</dbReference>
<feature type="transmembrane region" description="Helical" evidence="8">
    <location>
        <begin position="329"/>
        <end position="349"/>
    </location>
</feature>
<dbReference type="PROSITE" id="PS51202">
    <property type="entry name" value="RCK_C"/>
    <property type="match status" value="1"/>
</dbReference>
<dbReference type="InterPro" id="IPR006037">
    <property type="entry name" value="RCK_C"/>
</dbReference>
<dbReference type="Pfam" id="PF02080">
    <property type="entry name" value="TrkA_C"/>
    <property type="match status" value="1"/>
</dbReference>
<dbReference type="Gene3D" id="3.30.70.1450">
    <property type="entry name" value="Regulator of K+ conductance, C-terminal domain"/>
    <property type="match status" value="1"/>
</dbReference>
<reference evidence="10" key="1">
    <citation type="submission" date="2023-03" db="EMBL/GenBank/DDBJ databases">
        <authorList>
            <person name="Shen W."/>
            <person name="Cai J."/>
        </authorList>
    </citation>
    <scope>NUCLEOTIDE SEQUENCE</scope>
    <source>
        <strain evidence="10">K69-2</strain>
    </source>
</reference>
<accession>A0AAE4HSU6</accession>
<dbReference type="InterPro" id="IPR001807">
    <property type="entry name" value="ClC"/>
</dbReference>
<dbReference type="InterPro" id="IPR036721">
    <property type="entry name" value="RCK_C_sf"/>
</dbReference>
<dbReference type="GO" id="GO:0008324">
    <property type="term" value="F:monoatomic cation transmembrane transporter activity"/>
    <property type="evidence" value="ECO:0007669"/>
    <property type="project" value="InterPro"/>
</dbReference>
<evidence type="ECO:0000256" key="4">
    <source>
        <dbReference type="ARBA" id="ARBA00022989"/>
    </source>
</evidence>
<feature type="transmembrane region" description="Helical" evidence="8">
    <location>
        <begin position="155"/>
        <end position="180"/>
    </location>
</feature>
<keyword evidence="5" id="KW-0406">Ion transport</keyword>
<evidence type="ECO:0000256" key="7">
    <source>
        <dbReference type="ARBA" id="ARBA00023214"/>
    </source>
</evidence>
<evidence type="ECO:0000256" key="8">
    <source>
        <dbReference type="SAM" id="Phobius"/>
    </source>
</evidence>
<name>A0AAE4HSU6_ENTGA</name>
<feature type="transmembrane region" description="Helical" evidence="8">
    <location>
        <begin position="398"/>
        <end position="418"/>
    </location>
</feature>